<name>A0A0K0Y1Q8_9RHOB</name>
<dbReference type="Proteomes" id="UP000067444">
    <property type="component" value="Chromosome"/>
</dbReference>
<dbReference type="AlphaFoldDB" id="A0A0K0Y1Q8"/>
<accession>A0A0K0Y1Q8</accession>
<dbReference type="KEGG" id="otm:OSB_02970"/>
<evidence type="ECO:0000313" key="2">
    <source>
        <dbReference type="Proteomes" id="UP000067444"/>
    </source>
</evidence>
<dbReference type="EMBL" id="CP012160">
    <property type="protein sequence ID" value="AKS44865.1"/>
    <property type="molecule type" value="Genomic_DNA"/>
</dbReference>
<dbReference type="STRING" id="1458307.OSB_02970"/>
<sequence length="189" mass="20628">MQFRRVLKFGLIGYFAIILGVFFLQLAAMRFPALQRGIYTVAPAQVVFWTQGIFFETSDFTAGYFSQPRPFISQKPIAGLSETDVFVGILNNGEDESQVAALVGTNLVTTETISSFLDSGAGFVRIDSAALTISLRAFPLQAERSTIVLANSQSEELPDEANCNGRALYGQIFMFESIGNLGDCSIEPN</sequence>
<evidence type="ECO:0000313" key="1">
    <source>
        <dbReference type="EMBL" id="AKS44865.1"/>
    </source>
</evidence>
<dbReference type="RefSeq" id="WP_049833311.1">
    <property type="nucleotide sequence ID" value="NZ_CP012160.1"/>
</dbReference>
<keyword evidence="2" id="KW-1185">Reference proteome</keyword>
<gene>
    <name evidence="1" type="ORF">OSB_02970</name>
</gene>
<proteinExistence type="predicted"/>
<reference evidence="1 2" key="1">
    <citation type="journal article" date="2015" name="Genome Announc.">
        <title>Closed Genome Sequence of Octadecabacter temperatus SB1, the First Mesophilic Species of the Genus Octadecabacter.</title>
        <authorList>
            <person name="Voget S."/>
            <person name="Billerbeck S."/>
            <person name="Simon M."/>
            <person name="Daniel R."/>
        </authorList>
    </citation>
    <scope>NUCLEOTIDE SEQUENCE [LARGE SCALE GENOMIC DNA]</scope>
    <source>
        <strain evidence="1 2">SB1</strain>
    </source>
</reference>
<organism evidence="1 2">
    <name type="scientific">Octadecabacter temperatus</name>
    <dbReference type="NCBI Taxonomy" id="1458307"/>
    <lineage>
        <taxon>Bacteria</taxon>
        <taxon>Pseudomonadati</taxon>
        <taxon>Pseudomonadota</taxon>
        <taxon>Alphaproteobacteria</taxon>
        <taxon>Rhodobacterales</taxon>
        <taxon>Roseobacteraceae</taxon>
        <taxon>Octadecabacter</taxon>
    </lineage>
</organism>
<protein>
    <submittedName>
        <fullName evidence="1">Uncharacterized protein</fullName>
    </submittedName>
</protein>